<comment type="caution">
    <text evidence="2">The sequence shown here is derived from an EMBL/GenBank/DDBJ whole genome shotgun (WGS) entry which is preliminary data.</text>
</comment>
<evidence type="ECO:0000313" key="2">
    <source>
        <dbReference type="EMBL" id="KAG6377273.1"/>
    </source>
</evidence>
<sequence length="336" mass="36675">MTARRLLGGSRLIEISTQHEIFSVFFTEDGKQVVSGGEEGVLRRWRVDVGQEVGEPIRTEGAEIYAAALSPDRERLVCGLRRLEPVNDGETDAIVWDAQTHEKVFDVHGHENTVFSVDISPDSMQFATGGCNKLAFIWSMRTGKRLVGPLEHDDAVIMVRFSPDGDRLATATGTSDDEDPKSICIYDSENGQQLLEIPCCQFSQNSSSPLAWSTDGLQLFAASSGEVKCFDTSSGTLLSKWSIPDADESPASIILSRNQKFAVVVASKSLTFWDTSTGYMQIGSEIEHTSNVWSIALSPSDDCIVTGEENGKVTLRSLCDILPSSYLTVNVSNAIH</sequence>
<dbReference type="SMART" id="SM00320">
    <property type="entry name" value="WD40"/>
    <property type="match status" value="5"/>
</dbReference>
<dbReference type="AlphaFoldDB" id="A0A8I3A9V5"/>
<dbReference type="EMBL" id="JAGFBS010000009">
    <property type="protein sequence ID" value="KAG6377273.1"/>
    <property type="molecule type" value="Genomic_DNA"/>
</dbReference>
<dbReference type="SUPFAM" id="SSF50978">
    <property type="entry name" value="WD40 repeat-like"/>
    <property type="match status" value="1"/>
</dbReference>
<reference evidence="2" key="1">
    <citation type="submission" date="2021-03" db="EMBL/GenBank/DDBJ databases">
        <title>Evolutionary innovations through gain and loss of genes in the ectomycorrhizal Boletales.</title>
        <authorList>
            <person name="Wu G."/>
            <person name="Miyauchi S."/>
            <person name="Morin E."/>
            <person name="Yang Z.-L."/>
            <person name="Xu J."/>
            <person name="Martin F.M."/>
        </authorList>
    </citation>
    <scope>NUCLEOTIDE SEQUENCE</scope>
    <source>
        <strain evidence="2">BR01</strain>
    </source>
</reference>
<dbReference type="Proteomes" id="UP000683000">
    <property type="component" value="Unassembled WGS sequence"/>
</dbReference>
<organism evidence="2 3">
    <name type="scientific">Boletus reticuloceps</name>
    <dbReference type="NCBI Taxonomy" id="495285"/>
    <lineage>
        <taxon>Eukaryota</taxon>
        <taxon>Fungi</taxon>
        <taxon>Dikarya</taxon>
        <taxon>Basidiomycota</taxon>
        <taxon>Agaricomycotina</taxon>
        <taxon>Agaricomycetes</taxon>
        <taxon>Agaricomycetidae</taxon>
        <taxon>Boletales</taxon>
        <taxon>Boletineae</taxon>
        <taxon>Boletaceae</taxon>
        <taxon>Boletoideae</taxon>
        <taxon>Boletus</taxon>
    </lineage>
</organism>
<dbReference type="PROSITE" id="PS50294">
    <property type="entry name" value="WD_REPEATS_REGION"/>
    <property type="match status" value="1"/>
</dbReference>
<feature type="repeat" description="WD" evidence="1">
    <location>
        <begin position="14"/>
        <end position="55"/>
    </location>
</feature>
<dbReference type="Gene3D" id="2.130.10.10">
    <property type="entry name" value="YVTN repeat-like/Quinoprotein amine dehydrogenase"/>
    <property type="match status" value="2"/>
</dbReference>
<dbReference type="PANTHER" id="PTHR19879">
    <property type="entry name" value="TRANSCRIPTION INITIATION FACTOR TFIID"/>
    <property type="match status" value="1"/>
</dbReference>
<dbReference type="OrthoDB" id="2682234at2759"/>
<dbReference type="Pfam" id="PF00400">
    <property type="entry name" value="WD40"/>
    <property type="match status" value="3"/>
</dbReference>
<keyword evidence="1" id="KW-0853">WD repeat</keyword>
<dbReference type="InterPro" id="IPR015943">
    <property type="entry name" value="WD40/YVTN_repeat-like_dom_sf"/>
</dbReference>
<protein>
    <submittedName>
        <fullName evidence="2">WD40-repeat-containing domain protein</fullName>
    </submittedName>
</protein>
<feature type="repeat" description="WD" evidence="1">
    <location>
        <begin position="107"/>
        <end position="148"/>
    </location>
</feature>
<proteinExistence type="predicted"/>
<name>A0A8I3A9V5_9AGAM</name>
<accession>A0A8I3A9V5</accession>
<dbReference type="InterPro" id="IPR001680">
    <property type="entry name" value="WD40_rpt"/>
</dbReference>
<dbReference type="InterPro" id="IPR036322">
    <property type="entry name" value="WD40_repeat_dom_sf"/>
</dbReference>
<gene>
    <name evidence="2" type="ORF">JVT61DRAFT_15058</name>
</gene>
<keyword evidence="3" id="KW-1185">Reference proteome</keyword>
<evidence type="ECO:0000313" key="3">
    <source>
        <dbReference type="Proteomes" id="UP000683000"/>
    </source>
</evidence>
<dbReference type="PANTHER" id="PTHR19879:SF9">
    <property type="entry name" value="TRANSCRIPTION INITIATION FACTOR TFIID SUBUNIT 5"/>
    <property type="match status" value="1"/>
</dbReference>
<dbReference type="PROSITE" id="PS50082">
    <property type="entry name" value="WD_REPEATS_2"/>
    <property type="match status" value="2"/>
</dbReference>
<evidence type="ECO:0000256" key="1">
    <source>
        <dbReference type="PROSITE-ProRule" id="PRU00221"/>
    </source>
</evidence>